<name>A0A0M9A1N1_9HYME</name>
<dbReference type="AlphaFoldDB" id="A0A0M9A1N1"/>
<evidence type="ECO:0000313" key="2">
    <source>
        <dbReference type="EMBL" id="KOX75500.1"/>
    </source>
</evidence>
<dbReference type="Proteomes" id="UP000053105">
    <property type="component" value="Unassembled WGS sequence"/>
</dbReference>
<evidence type="ECO:0000313" key="3">
    <source>
        <dbReference type="Proteomes" id="UP000053105"/>
    </source>
</evidence>
<keyword evidence="3" id="KW-1185">Reference proteome</keyword>
<protein>
    <submittedName>
        <fullName evidence="2">Uncharacterized protein</fullName>
    </submittedName>
</protein>
<accession>A0A0M9A1N1</accession>
<sequence length="64" mass="7259">MIARGAASSPQRTHDQQHCSRSVTRLRKGLFLKNHPPRMALIGRLLDDSVETECCPEGQLLLRY</sequence>
<gene>
    <name evidence="2" type="ORF">WN51_12244</name>
</gene>
<reference evidence="2 3" key="1">
    <citation type="submission" date="2015-07" db="EMBL/GenBank/DDBJ databases">
        <title>The genome of Melipona quadrifasciata.</title>
        <authorList>
            <person name="Pan H."/>
            <person name="Kapheim K."/>
        </authorList>
    </citation>
    <scope>NUCLEOTIDE SEQUENCE [LARGE SCALE GENOMIC DNA]</scope>
    <source>
        <strain evidence="2">0111107301</strain>
        <tissue evidence="2">Whole body</tissue>
    </source>
</reference>
<dbReference type="EMBL" id="KQ435762">
    <property type="protein sequence ID" value="KOX75500.1"/>
    <property type="molecule type" value="Genomic_DNA"/>
</dbReference>
<evidence type="ECO:0000256" key="1">
    <source>
        <dbReference type="SAM" id="MobiDB-lite"/>
    </source>
</evidence>
<organism evidence="2 3">
    <name type="scientific">Melipona quadrifasciata</name>
    <dbReference type="NCBI Taxonomy" id="166423"/>
    <lineage>
        <taxon>Eukaryota</taxon>
        <taxon>Metazoa</taxon>
        <taxon>Ecdysozoa</taxon>
        <taxon>Arthropoda</taxon>
        <taxon>Hexapoda</taxon>
        <taxon>Insecta</taxon>
        <taxon>Pterygota</taxon>
        <taxon>Neoptera</taxon>
        <taxon>Endopterygota</taxon>
        <taxon>Hymenoptera</taxon>
        <taxon>Apocrita</taxon>
        <taxon>Aculeata</taxon>
        <taxon>Apoidea</taxon>
        <taxon>Anthophila</taxon>
        <taxon>Apidae</taxon>
        <taxon>Melipona</taxon>
    </lineage>
</organism>
<proteinExistence type="predicted"/>
<feature type="region of interest" description="Disordered" evidence="1">
    <location>
        <begin position="1"/>
        <end position="22"/>
    </location>
</feature>